<sequence length="302" mass="32694">MCGNVADHYNLDANIAHTSCEKVEGGEKCSFVCADGNNKPSQDVFCDGRKFTFTDFKETPITCIPPPDTQCGNLIEMPFAPFILDSKLVFLCEEKKIKGGYVEQCTFRCVDDPAQKPLMLSDPNSLNPIHVATNPGPIDICEVKVDKKGNEQISIIPGSISDFIKCVNPHIYTDCGSADDPSIFQLGPGASVKCEDNECTFICPEGEIPDVEKAKCYTTKFNGKFDYTGPVNCVPKPLDTPCGDVLDNFKLEEGGSYQVLGGDKLVVTFSCPEGTIAADSLAICDGTNFNFPVGHAIRCVDI</sequence>
<dbReference type="EMBL" id="OU015567">
    <property type="protein sequence ID" value="CAG5113068.1"/>
    <property type="molecule type" value="Genomic_DNA"/>
</dbReference>
<reference evidence="1 2" key="1">
    <citation type="submission" date="2021-04" db="EMBL/GenBank/DDBJ databases">
        <authorList>
            <person name="Bliznina A."/>
        </authorList>
    </citation>
    <scope>NUCLEOTIDE SEQUENCE [LARGE SCALE GENOMIC DNA]</scope>
</reference>
<keyword evidence="2" id="KW-1185">Reference proteome</keyword>
<evidence type="ECO:0000313" key="2">
    <source>
        <dbReference type="Proteomes" id="UP001158576"/>
    </source>
</evidence>
<dbReference type="Proteomes" id="UP001158576">
    <property type="component" value="Chromosome 2"/>
</dbReference>
<gene>
    <name evidence="1" type="ORF">OKIOD_LOCUS15979</name>
</gene>
<accession>A0ABN7TBZ7</accession>
<proteinExistence type="predicted"/>
<name>A0ABN7TBZ7_OIKDI</name>
<protein>
    <submittedName>
        <fullName evidence="1">Oidioi.mRNA.OKI2018_I69.chr2.g7214.t1.cds</fullName>
    </submittedName>
</protein>
<organism evidence="1 2">
    <name type="scientific">Oikopleura dioica</name>
    <name type="common">Tunicate</name>
    <dbReference type="NCBI Taxonomy" id="34765"/>
    <lineage>
        <taxon>Eukaryota</taxon>
        <taxon>Metazoa</taxon>
        <taxon>Chordata</taxon>
        <taxon>Tunicata</taxon>
        <taxon>Appendicularia</taxon>
        <taxon>Copelata</taxon>
        <taxon>Oikopleuridae</taxon>
        <taxon>Oikopleura</taxon>
    </lineage>
</organism>
<evidence type="ECO:0000313" key="1">
    <source>
        <dbReference type="EMBL" id="CAG5113068.1"/>
    </source>
</evidence>